<dbReference type="Proteomes" id="UP000054010">
    <property type="component" value="Unassembled WGS sequence"/>
</dbReference>
<name>E1IH37_9CHLR</name>
<dbReference type="eggNOG" id="COG2120">
    <property type="taxonomic scope" value="Bacteria"/>
</dbReference>
<protein>
    <submittedName>
        <fullName evidence="1">LmbE family protein</fullName>
    </submittedName>
</protein>
<dbReference type="PANTHER" id="PTHR12993:SF11">
    <property type="entry name" value="N-ACETYLGLUCOSAMINYL-PHOSPHATIDYLINOSITOL DE-N-ACETYLASE"/>
    <property type="match status" value="1"/>
</dbReference>
<gene>
    <name evidence="1" type="ORF">OSCT_2638</name>
</gene>
<accession>E1IH37</accession>
<dbReference type="AlphaFoldDB" id="E1IH37"/>
<evidence type="ECO:0000313" key="2">
    <source>
        <dbReference type="Proteomes" id="UP000054010"/>
    </source>
</evidence>
<evidence type="ECO:0000313" key="1">
    <source>
        <dbReference type="EMBL" id="EFO79512.1"/>
    </source>
</evidence>
<dbReference type="STRING" id="765420.OSCT_2638"/>
<dbReference type="InterPro" id="IPR003737">
    <property type="entry name" value="GlcNAc_PI_deacetylase-related"/>
</dbReference>
<organism evidence="1 2">
    <name type="scientific">Oscillochloris trichoides DG-6</name>
    <dbReference type="NCBI Taxonomy" id="765420"/>
    <lineage>
        <taxon>Bacteria</taxon>
        <taxon>Bacillati</taxon>
        <taxon>Chloroflexota</taxon>
        <taxon>Chloroflexia</taxon>
        <taxon>Chloroflexales</taxon>
        <taxon>Chloroflexineae</taxon>
        <taxon>Oscillochloridaceae</taxon>
        <taxon>Oscillochloris</taxon>
    </lineage>
</organism>
<dbReference type="Gene3D" id="3.40.50.10320">
    <property type="entry name" value="LmbE-like"/>
    <property type="match status" value="1"/>
</dbReference>
<proteinExistence type="predicted"/>
<dbReference type="GO" id="GO:0016811">
    <property type="term" value="F:hydrolase activity, acting on carbon-nitrogen (but not peptide) bonds, in linear amides"/>
    <property type="evidence" value="ECO:0007669"/>
    <property type="project" value="TreeGrafter"/>
</dbReference>
<dbReference type="Pfam" id="PF02585">
    <property type="entry name" value="PIG-L"/>
    <property type="match status" value="1"/>
</dbReference>
<dbReference type="EMBL" id="ADVR01000112">
    <property type="protein sequence ID" value="EFO79512.1"/>
    <property type="molecule type" value="Genomic_DNA"/>
</dbReference>
<dbReference type="SUPFAM" id="SSF102588">
    <property type="entry name" value="LmbE-like"/>
    <property type="match status" value="1"/>
</dbReference>
<keyword evidence="2" id="KW-1185">Reference proteome</keyword>
<comment type="caution">
    <text evidence="1">The sequence shown here is derived from an EMBL/GenBank/DDBJ whole genome shotgun (WGS) entry which is preliminary data.</text>
</comment>
<dbReference type="PANTHER" id="PTHR12993">
    <property type="entry name" value="N-ACETYLGLUCOSAMINYL-PHOSPHATIDYLINOSITOL DE-N-ACETYLASE-RELATED"/>
    <property type="match status" value="1"/>
</dbReference>
<dbReference type="HOGENOM" id="CLU_049311_2_2_0"/>
<reference evidence="1 2" key="1">
    <citation type="journal article" date="2011" name="J. Bacteriol.">
        <title>Draft genome sequence of the anoxygenic filamentous phototrophic bacterium Oscillochloris trichoides subsp. DG-6.</title>
        <authorList>
            <person name="Kuznetsov B.B."/>
            <person name="Ivanovsky R.N."/>
            <person name="Keppen O.I."/>
            <person name="Sukhacheva M.V."/>
            <person name="Bumazhkin B.K."/>
            <person name="Patutina E.O."/>
            <person name="Beletsky A.V."/>
            <person name="Mardanov A.V."/>
            <person name="Baslerov R.V."/>
            <person name="Panteleeva A.N."/>
            <person name="Kolganova T.V."/>
            <person name="Ravin N.V."/>
            <person name="Skryabin K.G."/>
        </authorList>
    </citation>
    <scope>NUCLEOTIDE SEQUENCE [LARGE SCALE GENOMIC DNA]</scope>
    <source>
        <strain evidence="1 2">DG-6</strain>
    </source>
</reference>
<sequence length="304" mass="32772">MILQQLGAIMLYQAERYSGGRPRILVVLAHPDDESFGMGGTLALYSWWGAEVHLACATGGEEGEMAPELLAGYTSVADRRAAELRGAAHALGLQSVTMLGYRDSGMPGAEANRHPDALVAQPLDAVVARVTHEIRRVRPHVVITFDPIGGYRHPDHIAIQQATVAAFAAAGDASQYPSDLPAYSPQKLYFHTFSRRLLRVLVRLMPLFGRDPRRFGTNGDIDLAALAEVDFPIHAQIDIWPVRRASEAAAACHVSQGGSSGGLRSMLGNLLLLLGGHDTFMRAVPTATPGLRERDLLAGVQVED</sequence>
<dbReference type="InterPro" id="IPR024078">
    <property type="entry name" value="LmbE-like_dom_sf"/>
</dbReference>